<feature type="domain" description="Porin" evidence="2">
    <location>
        <begin position="7"/>
        <end position="322"/>
    </location>
</feature>
<dbReference type="STRING" id="1123069.ruthe_03137"/>
<dbReference type="Pfam" id="PF13609">
    <property type="entry name" value="Porin_4"/>
    <property type="match status" value="1"/>
</dbReference>
<dbReference type="RefSeq" id="WP_021099194.1">
    <property type="nucleotide sequence ID" value="NZ_KE557325.1"/>
</dbReference>
<comment type="caution">
    <text evidence="3">The sequence shown here is derived from an EMBL/GenBank/DDBJ whole genome shotgun (WGS) entry which is preliminary data.</text>
</comment>
<name>S9S8V2_9RHOB</name>
<protein>
    <submittedName>
        <fullName evidence="3">Gram-negative porin</fullName>
    </submittedName>
</protein>
<dbReference type="Gene3D" id="2.40.160.10">
    <property type="entry name" value="Porin"/>
    <property type="match status" value="1"/>
</dbReference>
<dbReference type="EMBL" id="AOLV01000039">
    <property type="protein sequence ID" value="EPX82679.1"/>
    <property type="molecule type" value="Genomic_DNA"/>
</dbReference>
<proteinExistence type="predicted"/>
<gene>
    <name evidence="3" type="ORF">ruthe_03137</name>
</gene>
<keyword evidence="1" id="KW-0732">Signal</keyword>
<dbReference type="Proteomes" id="UP000015346">
    <property type="component" value="Unassembled WGS sequence"/>
</dbReference>
<evidence type="ECO:0000313" key="3">
    <source>
        <dbReference type="EMBL" id="EPX82679.1"/>
    </source>
</evidence>
<evidence type="ECO:0000256" key="1">
    <source>
        <dbReference type="SAM" id="SignalP"/>
    </source>
</evidence>
<sequence length="369" mass="38629">MKSILLASASIVAFAGAAMAQSITFGGSAELGFNDEEEDGFFYSADLDVTFSTTIDNGLTATATFTLPIASDNLGNTSIGVDDNYVLSLASEGFGGLYFGDTSFAAEKHWDAGFAMASDGFSEQDNETVLRGDGVLNDWELSVSAIIADADNDRSGSGGSGRDYLDQISIGGSGSFGNFLIDLAYQEESSIGAGLAYGDETVATSAGVYDSNNEDFNPNELLAAAVGATYGGADLKFAVARDNTADTTSYGVLVRYPVGPVAVYGSYTFEPDFTDDSWKVGADYESGAITASVYYESEIGVEDFGIEAGYAYDENTNIYVGYIDSDGAYAGARIGIGSNAYVEASYAEFTDAGPTEFRQGTTFMVGLTF</sequence>
<evidence type="ECO:0000313" key="4">
    <source>
        <dbReference type="Proteomes" id="UP000015346"/>
    </source>
</evidence>
<dbReference type="HOGENOM" id="CLU_058225_0_0_5"/>
<organism evidence="3 4">
    <name type="scientific">Rubellimicrobium thermophilum DSM 16684</name>
    <dbReference type="NCBI Taxonomy" id="1123069"/>
    <lineage>
        <taxon>Bacteria</taxon>
        <taxon>Pseudomonadati</taxon>
        <taxon>Pseudomonadota</taxon>
        <taxon>Alphaproteobacteria</taxon>
        <taxon>Rhodobacterales</taxon>
        <taxon>Roseobacteraceae</taxon>
        <taxon>Rubellimicrobium</taxon>
    </lineage>
</organism>
<dbReference type="InterPro" id="IPR033900">
    <property type="entry name" value="Gram_neg_porin_domain"/>
</dbReference>
<dbReference type="InterPro" id="IPR023614">
    <property type="entry name" value="Porin_dom_sf"/>
</dbReference>
<dbReference type="AlphaFoldDB" id="S9S8V2"/>
<evidence type="ECO:0000259" key="2">
    <source>
        <dbReference type="Pfam" id="PF13609"/>
    </source>
</evidence>
<reference evidence="3 4" key="1">
    <citation type="journal article" date="2013" name="Stand. Genomic Sci.">
        <title>Genome sequence of the reddish-pigmented Rubellimicrobium thermophilum type strain (DSM 16684(T)), a member of the Roseobacter clade.</title>
        <authorList>
            <person name="Fiebig A."/>
            <person name="Riedel T."/>
            <person name="Gronow S."/>
            <person name="Petersen J."/>
            <person name="Klenk H.P."/>
            <person name="Goker M."/>
        </authorList>
    </citation>
    <scope>NUCLEOTIDE SEQUENCE [LARGE SCALE GENOMIC DNA]</scope>
    <source>
        <strain evidence="3 4">DSM 16684</strain>
    </source>
</reference>
<keyword evidence="4" id="KW-1185">Reference proteome</keyword>
<dbReference type="SUPFAM" id="SSF56935">
    <property type="entry name" value="Porins"/>
    <property type="match status" value="1"/>
</dbReference>
<feature type="chain" id="PRO_5004556395" evidence="1">
    <location>
        <begin position="21"/>
        <end position="369"/>
    </location>
</feature>
<accession>S9S8V2</accession>
<dbReference type="GO" id="GO:0016020">
    <property type="term" value="C:membrane"/>
    <property type="evidence" value="ECO:0007669"/>
    <property type="project" value="InterPro"/>
</dbReference>
<dbReference type="GO" id="GO:0015288">
    <property type="term" value="F:porin activity"/>
    <property type="evidence" value="ECO:0007669"/>
    <property type="project" value="InterPro"/>
</dbReference>
<feature type="signal peptide" evidence="1">
    <location>
        <begin position="1"/>
        <end position="20"/>
    </location>
</feature>
<dbReference type="OrthoDB" id="7874340at2"/>